<dbReference type="Gene3D" id="1.10.260.40">
    <property type="entry name" value="lambda repressor-like DNA-binding domains"/>
    <property type="match status" value="1"/>
</dbReference>
<evidence type="ECO:0000259" key="1">
    <source>
        <dbReference type="PROSITE" id="PS50943"/>
    </source>
</evidence>
<dbReference type="Gene3D" id="1.25.40.10">
    <property type="entry name" value="Tetratricopeptide repeat domain"/>
    <property type="match status" value="1"/>
</dbReference>
<evidence type="ECO:0000313" key="2">
    <source>
        <dbReference type="EMBL" id="PXX81541.1"/>
    </source>
</evidence>
<name>A0A318KUJ4_9FIRM</name>
<evidence type="ECO:0000313" key="3">
    <source>
        <dbReference type="Proteomes" id="UP000247612"/>
    </source>
</evidence>
<accession>A0A318KUJ4</accession>
<dbReference type="SMART" id="SM00530">
    <property type="entry name" value="HTH_XRE"/>
    <property type="match status" value="1"/>
</dbReference>
<comment type="caution">
    <text evidence="2">The sequence shown here is derived from an EMBL/GenBank/DDBJ whole genome shotgun (WGS) entry which is preliminary data.</text>
</comment>
<proteinExistence type="predicted"/>
<sequence length="405" mass="47089">MKNWVGFLLKHYRLKLNFSQSGVCKGICTVSYLSKIENGTAQPSEEVIEQLFKALGIKSCWNEAVLKQGEKLLTAYFDQVFHHEDTSESSEAIRACLKDAEINPLYLAFKLFEIQEAQLQLNVEAMKEQLNQLHPFIGFMDEKMLFVYELLVGKAFNEEAESAFLKADQLNPCSISKLKIASLYYEKGQFQKALQYCKKAYDLAAYEGNISVMSEVSIIEGGCYCNLYQFDLMIQTYERCLNLNRDNSHLRSDIKYNIGATYLETGCYEKAYEYLIEAEPGRLDPLSKFLTYHKLSLVLYYLNRHSESLDYIEKAEAVLNEKQIQDHCEDIYAKMIQVVRMMSEGKMNEEYLKLLEEVYEDCGKRIIFGFQQFHGHMLIDAYKANRRYKEALQLAMQMQEMLMNL</sequence>
<dbReference type="Pfam" id="PF01381">
    <property type="entry name" value="HTH_3"/>
    <property type="match status" value="1"/>
</dbReference>
<gene>
    <name evidence="2" type="ORF">DES51_101150</name>
</gene>
<dbReference type="EMBL" id="QJKH01000001">
    <property type="protein sequence ID" value="PXX81541.1"/>
    <property type="molecule type" value="Genomic_DNA"/>
</dbReference>
<dbReference type="SUPFAM" id="SSF47413">
    <property type="entry name" value="lambda repressor-like DNA-binding domains"/>
    <property type="match status" value="1"/>
</dbReference>
<dbReference type="SMART" id="SM00028">
    <property type="entry name" value="TPR"/>
    <property type="match status" value="4"/>
</dbReference>
<dbReference type="InterPro" id="IPR019734">
    <property type="entry name" value="TPR_rpt"/>
</dbReference>
<dbReference type="InterPro" id="IPR011990">
    <property type="entry name" value="TPR-like_helical_dom_sf"/>
</dbReference>
<dbReference type="CDD" id="cd00093">
    <property type="entry name" value="HTH_XRE"/>
    <property type="match status" value="1"/>
</dbReference>
<dbReference type="Proteomes" id="UP000247612">
    <property type="component" value="Unassembled WGS sequence"/>
</dbReference>
<dbReference type="AlphaFoldDB" id="A0A318KUJ4"/>
<dbReference type="STRING" id="1034346.GCA_000313565_00149"/>
<dbReference type="InterPro" id="IPR001387">
    <property type="entry name" value="Cro/C1-type_HTH"/>
</dbReference>
<dbReference type="PROSITE" id="PS50943">
    <property type="entry name" value="HTH_CROC1"/>
    <property type="match status" value="1"/>
</dbReference>
<dbReference type="Pfam" id="PF13181">
    <property type="entry name" value="TPR_8"/>
    <property type="match status" value="1"/>
</dbReference>
<feature type="domain" description="HTH cro/C1-type" evidence="1">
    <location>
        <begin position="9"/>
        <end position="62"/>
    </location>
</feature>
<protein>
    <submittedName>
        <fullName evidence="2">Tetratricopeptide repeat protein</fullName>
    </submittedName>
</protein>
<dbReference type="GO" id="GO:0003677">
    <property type="term" value="F:DNA binding"/>
    <property type="evidence" value="ECO:0007669"/>
    <property type="project" value="InterPro"/>
</dbReference>
<keyword evidence="3" id="KW-1185">Reference proteome</keyword>
<reference evidence="2 3" key="1">
    <citation type="submission" date="2018-05" db="EMBL/GenBank/DDBJ databases">
        <title>Genomic Encyclopedia of Type Strains, Phase IV (KMG-IV): sequencing the most valuable type-strain genomes for metagenomic binning, comparative biology and taxonomic classification.</title>
        <authorList>
            <person name="Goeker M."/>
        </authorList>
    </citation>
    <scope>NUCLEOTIDE SEQUENCE [LARGE SCALE GENOMIC DNA]</scope>
    <source>
        <strain evidence="2 3">JC118</strain>
    </source>
</reference>
<dbReference type="RefSeq" id="WP_022936457.1">
    <property type="nucleotide sequence ID" value="NZ_CABKRQ010000001.1"/>
</dbReference>
<dbReference type="SUPFAM" id="SSF48452">
    <property type="entry name" value="TPR-like"/>
    <property type="match status" value="1"/>
</dbReference>
<organism evidence="2 3">
    <name type="scientific">Dielma fastidiosa</name>
    <dbReference type="NCBI Taxonomy" id="1034346"/>
    <lineage>
        <taxon>Bacteria</taxon>
        <taxon>Bacillati</taxon>
        <taxon>Bacillota</taxon>
        <taxon>Erysipelotrichia</taxon>
        <taxon>Erysipelotrichales</taxon>
        <taxon>Erysipelotrichaceae</taxon>
        <taxon>Dielma</taxon>
    </lineage>
</organism>
<dbReference type="InterPro" id="IPR010982">
    <property type="entry name" value="Lambda_DNA-bd_dom_sf"/>
</dbReference>
<dbReference type="OrthoDB" id="252257at2"/>